<dbReference type="Proteomes" id="UP001168380">
    <property type="component" value="Unassembled WGS sequence"/>
</dbReference>
<feature type="transmembrane region" description="Helical" evidence="1">
    <location>
        <begin position="180"/>
        <end position="201"/>
    </location>
</feature>
<keyword evidence="1" id="KW-0812">Transmembrane</keyword>
<feature type="domain" description="EamA" evidence="2">
    <location>
        <begin position="149"/>
        <end position="274"/>
    </location>
</feature>
<proteinExistence type="predicted"/>
<feature type="transmembrane region" description="Helical" evidence="1">
    <location>
        <begin position="35"/>
        <end position="53"/>
    </location>
</feature>
<dbReference type="InterPro" id="IPR000620">
    <property type="entry name" value="EamA_dom"/>
</dbReference>
<evidence type="ECO:0000256" key="1">
    <source>
        <dbReference type="SAM" id="Phobius"/>
    </source>
</evidence>
<dbReference type="Pfam" id="PF00892">
    <property type="entry name" value="EamA"/>
    <property type="match status" value="2"/>
</dbReference>
<keyword evidence="1" id="KW-1133">Transmembrane helix</keyword>
<evidence type="ECO:0000313" key="3">
    <source>
        <dbReference type="EMBL" id="MDO3381877.1"/>
    </source>
</evidence>
<evidence type="ECO:0000313" key="4">
    <source>
        <dbReference type="Proteomes" id="UP001168380"/>
    </source>
</evidence>
<feature type="transmembrane region" description="Helical" evidence="1">
    <location>
        <begin position="120"/>
        <end position="137"/>
    </location>
</feature>
<protein>
    <submittedName>
        <fullName evidence="3">DMT family transporter</fullName>
    </submittedName>
</protein>
<dbReference type="PANTHER" id="PTHR22911">
    <property type="entry name" value="ACYL-MALONYL CONDENSING ENZYME-RELATED"/>
    <property type="match status" value="1"/>
</dbReference>
<gene>
    <name evidence="3" type="ORF">QWI16_06785</name>
</gene>
<reference evidence="3" key="1">
    <citation type="submission" date="2023-07" db="EMBL/GenBank/DDBJ databases">
        <title>Gilvimarinus algae sp. nov., isolated from the surface of Kelp.</title>
        <authorList>
            <person name="Sun Y.Y."/>
            <person name="Gong Y."/>
            <person name="Du Z.J."/>
        </authorList>
    </citation>
    <scope>NUCLEOTIDE SEQUENCE</scope>
    <source>
        <strain evidence="3">SDUM040014</strain>
    </source>
</reference>
<feature type="transmembrane region" description="Helical" evidence="1">
    <location>
        <begin position="249"/>
        <end position="277"/>
    </location>
</feature>
<organism evidence="3 4">
    <name type="scientific">Gilvimarinus algae</name>
    <dbReference type="NCBI Taxonomy" id="3058037"/>
    <lineage>
        <taxon>Bacteria</taxon>
        <taxon>Pseudomonadati</taxon>
        <taxon>Pseudomonadota</taxon>
        <taxon>Gammaproteobacteria</taxon>
        <taxon>Cellvibrionales</taxon>
        <taxon>Cellvibrionaceae</taxon>
        <taxon>Gilvimarinus</taxon>
    </lineage>
</organism>
<evidence type="ECO:0000259" key="2">
    <source>
        <dbReference type="Pfam" id="PF00892"/>
    </source>
</evidence>
<feature type="transmembrane region" description="Helical" evidence="1">
    <location>
        <begin position="92"/>
        <end position="113"/>
    </location>
</feature>
<dbReference type="RefSeq" id="WP_302712033.1">
    <property type="nucleotide sequence ID" value="NZ_JAULRT010000047.1"/>
</dbReference>
<dbReference type="PANTHER" id="PTHR22911:SF79">
    <property type="entry name" value="MOBA-LIKE NTP TRANSFERASE DOMAIN-CONTAINING PROTEIN"/>
    <property type="match status" value="1"/>
</dbReference>
<dbReference type="InterPro" id="IPR037185">
    <property type="entry name" value="EmrE-like"/>
</dbReference>
<name>A0ABT8TCP9_9GAMM</name>
<accession>A0ABT8TCP9</accession>
<sequence length="285" mass="31166">MHKHASAILALHFTVIVMGATGLFARTIALPAWEITGIRTAIAAVVLALWVFWREGGLGLAGPRHYLRMLLLGVLLGAHWITYFHAMQVSSVAIGMIALFAYPVMTVFLEPFFNRIELNWRDIVSGLLVLLGIYFLVPEFDVNNQMTQGVIWGLISALLFALRNILLGHWFREVSAARSLGYQTAITALLTLPFILSFGRVPAAQDIGLLLLLGVVFTALAHTLLGYTLRFLRPKTVGLVSCMQPVYGVLYAAIVLGSIPTMATLAGGLLISAASFYETLQVRRG</sequence>
<keyword evidence="4" id="KW-1185">Reference proteome</keyword>
<comment type="caution">
    <text evidence="3">The sequence shown here is derived from an EMBL/GenBank/DDBJ whole genome shotgun (WGS) entry which is preliminary data.</text>
</comment>
<dbReference type="SUPFAM" id="SSF103481">
    <property type="entry name" value="Multidrug resistance efflux transporter EmrE"/>
    <property type="match status" value="2"/>
</dbReference>
<feature type="domain" description="EamA" evidence="2">
    <location>
        <begin position="7"/>
        <end position="136"/>
    </location>
</feature>
<keyword evidence="1" id="KW-0472">Membrane</keyword>
<dbReference type="EMBL" id="JAULRT010000047">
    <property type="protein sequence ID" value="MDO3381877.1"/>
    <property type="molecule type" value="Genomic_DNA"/>
</dbReference>
<feature type="transmembrane region" description="Helical" evidence="1">
    <location>
        <begin position="149"/>
        <end position="168"/>
    </location>
</feature>
<feature type="transmembrane region" description="Helical" evidence="1">
    <location>
        <begin position="65"/>
        <end position="86"/>
    </location>
</feature>
<feature type="transmembrane region" description="Helical" evidence="1">
    <location>
        <begin position="207"/>
        <end position="229"/>
    </location>
</feature>